<protein>
    <submittedName>
        <fullName evidence="1">Uncharacterized protein</fullName>
    </submittedName>
</protein>
<organism evidence="1 2">
    <name type="scientific">Nitratireductor arenosus</name>
    <dbReference type="NCBI Taxonomy" id="2682096"/>
    <lineage>
        <taxon>Bacteria</taxon>
        <taxon>Pseudomonadati</taxon>
        <taxon>Pseudomonadota</taxon>
        <taxon>Alphaproteobacteria</taxon>
        <taxon>Hyphomicrobiales</taxon>
        <taxon>Phyllobacteriaceae</taxon>
        <taxon>Nitratireductor</taxon>
    </lineage>
</organism>
<gene>
    <name evidence="1" type="ORF">GN330_22635</name>
</gene>
<dbReference type="EMBL" id="WPHG01000010">
    <property type="protein sequence ID" value="MVB00052.1"/>
    <property type="molecule type" value="Genomic_DNA"/>
</dbReference>
<dbReference type="AlphaFoldDB" id="A0A844QQG2"/>
<name>A0A844QQG2_9HYPH</name>
<reference evidence="1 2" key="1">
    <citation type="submission" date="2019-12" db="EMBL/GenBank/DDBJ databases">
        <title>Nitratireductor arenosus sp. nov., Isolated from sea sand, Jeju island, South Korea.</title>
        <authorList>
            <person name="Kim W."/>
        </authorList>
    </citation>
    <scope>NUCLEOTIDE SEQUENCE [LARGE SCALE GENOMIC DNA]</scope>
    <source>
        <strain evidence="1 2">CAU 1489</strain>
    </source>
</reference>
<accession>A0A844QQG2</accession>
<proteinExistence type="predicted"/>
<dbReference type="Proteomes" id="UP000463224">
    <property type="component" value="Unassembled WGS sequence"/>
</dbReference>
<dbReference type="RefSeq" id="WP_156715879.1">
    <property type="nucleotide sequence ID" value="NZ_WPHG01000010.1"/>
</dbReference>
<evidence type="ECO:0000313" key="2">
    <source>
        <dbReference type="Proteomes" id="UP000463224"/>
    </source>
</evidence>
<sequence>MRQPAVFKGAMRRPAPYSTQNVARPFAFAAPTGGWIANRNKANPNGPDVPPGAEVLENLFPTAEGAIMRRGSDLYATLGEGDKPTTALFAYKNGSQEELFGATEDAVYNVTSIVSPTNYRLGTEGGSLFITDAGDYFGERSTGDLSVITGRTGGAWVDAQFATSGGVFLVLVNGTDPMLLYDGSFWYPIGSEDVYRLAYDGGTAAFTIGQTVTGGTSGATAEIVNIAGDETSGTLIIHTIAGGPFQDNEALTDGTGGSALASGAEVLAYSGITGVNTADLDFVWVYKNRLFFVEKNSLDAWYLPVDSIGGAAAKIPLGGVMTKGGRLLFGQSWSLGTGESGGLSAQCIFATAEGQVAVFQGNNPASASEWSQVGVYRIGEPLGKQAFIPAGGDLVIATDIGFVPLSQAIQRDYAALSPSAVSYPIEDAWNDAVALRKSGEWHCEVWPANQMVVVALPSVNQQPPRWFVANTRTGAWGLFSNWDATCMEVFQGHLYFGSIDGKVVQANVTGQDEGKPYTATFVPLFHDLGDPTAIKIGKMARPVLRGEVNPKPRISLQSDYEINLPPPPASPSVEGSSAWGVGIWGTARWDVTGAQLTFQEWHVVGGSGYAVAPSFQMTSGAVVPLDIEIVRIDFAYSQSSSIV</sequence>
<comment type="caution">
    <text evidence="1">The sequence shown here is derived from an EMBL/GenBank/DDBJ whole genome shotgun (WGS) entry which is preliminary data.</text>
</comment>
<keyword evidence="2" id="KW-1185">Reference proteome</keyword>
<evidence type="ECO:0000313" key="1">
    <source>
        <dbReference type="EMBL" id="MVB00052.1"/>
    </source>
</evidence>